<evidence type="ECO:0000313" key="3">
    <source>
        <dbReference type="EMBL" id="SDK48249.1"/>
    </source>
</evidence>
<dbReference type="Gene3D" id="3.40.50.850">
    <property type="entry name" value="Isochorismatase-like"/>
    <property type="match status" value="1"/>
</dbReference>
<sequence>MIKFSDEGDWRHLCVDMQRVFAEDTPWHVEWMDRISEEVEAVVQADPARCIFTCFMPPKTVEEAPGAWRAYYEKWPMMTQQALPPALIEVIPSLSRYIPPARIFRKSVYSPWQHGGLGEILRKEHVSTVVITGGETDVCVLATVLGAIDQGFHVILVEDALCSGRDATHDAALKLLSDRYSTQLQVCDTAALLGALLSQSAQRFVRLS</sequence>
<dbReference type="InterPro" id="IPR036380">
    <property type="entry name" value="Isochorismatase-like_sf"/>
</dbReference>
<dbReference type="PANTHER" id="PTHR43540">
    <property type="entry name" value="PEROXYUREIDOACRYLATE/UREIDOACRYLATE AMIDOHYDROLASE-RELATED"/>
    <property type="match status" value="1"/>
</dbReference>
<dbReference type="RefSeq" id="WP_162992044.1">
    <property type="nucleotide sequence ID" value="NZ_CP033036.1"/>
</dbReference>
<gene>
    <name evidence="3" type="ORF">SAMN05428983_5121</name>
</gene>
<dbReference type="SUPFAM" id="SSF52499">
    <property type="entry name" value="Isochorismatase-like hydrolases"/>
    <property type="match status" value="1"/>
</dbReference>
<dbReference type="EMBL" id="FNEW01000009">
    <property type="protein sequence ID" value="SDK48249.1"/>
    <property type="molecule type" value="Genomic_DNA"/>
</dbReference>
<comment type="caution">
    <text evidence="3">The sequence shown here is derived from an EMBL/GenBank/DDBJ whole genome shotgun (WGS) entry which is preliminary data.</text>
</comment>
<proteinExistence type="predicted"/>
<feature type="domain" description="Isochorismatase-like" evidence="2">
    <location>
        <begin position="13"/>
        <end position="182"/>
    </location>
</feature>
<evidence type="ECO:0000313" key="4">
    <source>
        <dbReference type="Proteomes" id="UP000198917"/>
    </source>
</evidence>
<dbReference type="InterPro" id="IPR050272">
    <property type="entry name" value="Isochorismatase-like_hydrls"/>
</dbReference>
<keyword evidence="1" id="KW-0378">Hydrolase</keyword>
<dbReference type="PANTHER" id="PTHR43540:SF6">
    <property type="entry name" value="ISOCHORISMATASE-LIKE DOMAIN-CONTAINING PROTEIN"/>
    <property type="match status" value="1"/>
</dbReference>
<dbReference type="AlphaFoldDB" id="A0A7Z7FSJ9"/>
<dbReference type="CDD" id="cd00431">
    <property type="entry name" value="cysteine_hydrolases"/>
    <property type="match status" value="1"/>
</dbReference>
<evidence type="ECO:0000259" key="2">
    <source>
        <dbReference type="Pfam" id="PF00857"/>
    </source>
</evidence>
<dbReference type="Proteomes" id="UP000198917">
    <property type="component" value="Unassembled WGS sequence"/>
</dbReference>
<organism evidence="3 4">
    <name type="scientific">Agrobacterium fabrum</name>
    <dbReference type="NCBI Taxonomy" id="1176649"/>
    <lineage>
        <taxon>Bacteria</taxon>
        <taxon>Pseudomonadati</taxon>
        <taxon>Pseudomonadota</taxon>
        <taxon>Alphaproteobacteria</taxon>
        <taxon>Hyphomicrobiales</taxon>
        <taxon>Rhizobiaceae</taxon>
        <taxon>Rhizobium/Agrobacterium group</taxon>
        <taxon>Agrobacterium</taxon>
        <taxon>Agrobacterium tumefaciens complex</taxon>
    </lineage>
</organism>
<dbReference type="InterPro" id="IPR000868">
    <property type="entry name" value="Isochorismatase-like_dom"/>
</dbReference>
<protein>
    <submittedName>
        <fullName evidence="3">Nicotinamidase-related amidase</fullName>
    </submittedName>
</protein>
<dbReference type="GO" id="GO:0016787">
    <property type="term" value="F:hydrolase activity"/>
    <property type="evidence" value="ECO:0007669"/>
    <property type="project" value="UniProtKB-KW"/>
</dbReference>
<dbReference type="Pfam" id="PF00857">
    <property type="entry name" value="Isochorismatase"/>
    <property type="match status" value="1"/>
</dbReference>
<accession>A0A7Z7FSJ9</accession>
<evidence type="ECO:0000256" key="1">
    <source>
        <dbReference type="ARBA" id="ARBA00022801"/>
    </source>
</evidence>
<reference evidence="3 4" key="1">
    <citation type="submission" date="2016-10" db="EMBL/GenBank/DDBJ databases">
        <authorList>
            <person name="Varghese N."/>
            <person name="Submissions S."/>
        </authorList>
    </citation>
    <scope>NUCLEOTIDE SEQUENCE [LARGE SCALE GENOMIC DNA]</scope>
    <source>
        <strain evidence="3 4">PDC82</strain>
    </source>
</reference>
<name>A0A7Z7FSJ9_9HYPH</name>